<reference evidence="1" key="1">
    <citation type="submission" date="2019-06" db="EMBL/GenBank/DDBJ databases">
        <authorList>
            <person name="Zheng W."/>
        </authorList>
    </citation>
    <scope>NUCLEOTIDE SEQUENCE</scope>
    <source>
        <strain evidence="1">QDHG01</strain>
    </source>
</reference>
<evidence type="ECO:0000313" key="2">
    <source>
        <dbReference type="Proteomes" id="UP000785679"/>
    </source>
</evidence>
<protein>
    <submittedName>
        <fullName evidence="1">Uncharacterized protein</fullName>
    </submittedName>
</protein>
<dbReference type="Proteomes" id="UP000785679">
    <property type="component" value="Unassembled WGS sequence"/>
</dbReference>
<comment type="caution">
    <text evidence="1">The sequence shown here is derived from an EMBL/GenBank/DDBJ whole genome shotgun (WGS) entry which is preliminary data.</text>
</comment>
<accession>A0A8J8P649</accession>
<gene>
    <name evidence="1" type="ORF">FGO68_gene15357</name>
</gene>
<sequence length="276" mass="31044">MTSIIQLPSVSGKWVSIEVDLSAIPMGMGRFNQKQPSSSFQFTPNSHQIGSYRIGITLIDNMFPMKTRKVEYSFLVTVLLQDVKESEAKVNFTIPEGSSSNSTKSKQVQIVSIESAKCTRDQQLTVLLSKCGKPGIILDMLFNQSKPFQLSMPSQDSLNISYNLINSDPEKPSFTIQLSYSNPSQVSASTELDQVKITILKTIQFEDETFKIILQKKTSTVFKVQPVMTKSKALSDQFVCRGSQVDTVTCKWGHICDHCIHTRFSYCQHFSVMYYA</sequence>
<evidence type="ECO:0000313" key="1">
    <source>
        <dbReference type="EMBL" id="TNV86654.1"/>
    </source>
</evidence>
<name>A0A8J8P649_HALGN</name>
<organism evidence="1 2">
    <name type="scientific">Halteria grandinella</name>
    <dbReference type="NCBI Taxonomy" id="5974"/>
    <lineage>
        <taxon>Eukaryota</taxon>
        <taxon>Sar</taxon>
        <taxon>Alveolata</taxon>
        <taxon>Ciliophora</taxon>
        <taxon>Intramacronucleata</taxon>
        <taxon>Spirotrichea</taxon>
        <taxon>Stichotrichia</taxon>
        <taxon>Sporadotrichida</taxon>
        <taxon>Halteriidae</taxon>
        <taxon>Halteria</taxon>
    </lineage>
</organism>
<keyword evidence="2" id="KW-1185">Reference proteome</keyword>
<dbReference type="AlphaFoldDB" id="A0A8J8P649"/>
<dbReference type="EMBL" id="RRYP01000924">
    <property type="protein sequence ID" value="TNV86654.1"/>
    <property type="molecule type" value="Genomic_DNA"/>
</dbReference>
<proteinExistence type="predicted"/>